<evidence type="ECO:0000313" key="3">
    <source>
        <dbReference type="Proteomes" id="UP001595625"/>
    </source>
</evidence>
<accession>A0ABV7KRA2</accession>
<reference evidence="3" key="1">
    <citation type="journal article" date="2019" name="Int. J. Syst. Evol. Microbiol.">
        <title>The Global Catalogue of Microorganisms (GCM) 10K type strain sequencing project: providing services to taxonomists for standard genome sequencing and annotation.</title>
        <authorList>
            <consortium name="The Broad Institute Genomics Platform"/>
            <consortium name="The Broad Institute Genome Sequencing Center for Infectious Disease"/>
            <person name="Wu L."/>
            <person name="Ma J."/>
        </authorList>
    </citation>
    <scope>NUCLEOTIDE SEQUENCE [LARGE SCALE GENOMIC DNA]</scope>
    <source>
        <strain evidence="3">CCM 320</strain>
    </source>
</reference>
<dbReference type="GO" id="GO:0016746">
    <property type="term" value="F:acyltransferase activity"/>
    <property type="evidence" value="ECO:0007669"/>
    <property type="project" value="UniProtKB-KW"/>
</dbReference>
<keyword evidence="2" id="KW-0808">Transferase</keyword>
<keyword evidence="2" id="KW-0012">Acyltransferase</keyword>
<dbReference type="InterPro" id="IPR000182">
    <property type="entry name" value="GNAT_dom"/>
</dbReference>
<feature type="domain" description="N-acetyltransferase" evidence="1">
    <location>
        <begin position="7"/>
        <end position="159"/>
    </location>
</feature>
<dbReference type="Pfam" id="PF00583">
    <property type="entry name" value="Acetyltransf_1"/>
    <property type="match status" value="1"/>
</dbReference>
<dbReference type="PANTHER" id="PTHR43328">
    <property type="entry name" value="ACETYLTRANSFERASE-RELATED"/>
    <property type="match status" value="1"/>
</dbReference>
<sequence length="164" mass="18772">MIKKKEVSLSLYNPKISVEYELPTEQLEFSGMPQDIIKRDVENPLKHLVIIHARGEAAGFLELDESEDRKKYSNNPDALLLRGFSVNPKFQGRGIATGSIYALQDFIRIEFPDFNEVVLGVNARNKPAKRLFEKAGFEDTGRRFMRTSGEQIVMSMRIEKQHKA</sequence>
<proteinExistence type="predicted"/>
<dbReference type="EMBL" id="JBHRUJ010000017">
    <property type="protein sequence ID" value="MFC3212045.1"/>
    <property type="molecule type" value="Genomic_DNA"/>
</dbReference>
<dbReference type="SUPFAM" id="SSF55729">
    <property type="entry name" value="Acyl-CoA N-acyltransferases (Nat)"/>
    <property type="match status" value="1"/>
</dbReference>
<dbReference type="PANTHER" id="PTHR43328:SF1">
    <property type="entry name" value="N-ACETYLTRANSFERASE DOMAIN-CONTAINING PROTEIN"/>
    <property type="match status" value="1"/>
</dbReference>
<dbReference type="Gene3D" id="3.40.630.30">
    <property type="match status" value="1"/>
</dbReference>
<keyword evidence="3" id="KW-1185">Reference proteome</keyword>
<dbReference type="Proteomes" id="UP001595625">
    <property type="component" value="Unassembled WGS sequence"/>
</dbReference>
<dbReference type="InterPro" id="IPR016181">
    <property type="entry name" value="Acyl_CoA_acyltransferase"/>
</dbReference>
<gene>
    <name evidence="2" type="ORF">ACFOEJ_13230</name>
</gene>
<protein>
    <submittedName>
        <fullName evidence="2">GNAT family N-acetyltransferase</fullName>
        <ecNumber evidence="2">2.3.-.-</ecNumber>
    </submittedName>
</protein>
<dbReference type="EC" id="2.3.-.-" evidence="2"/>
<organism evidence="2 3">
    <name type="scientific">Planomicrobium okeanokoites</name>
    <name type="common">Planococcus okeanokoites</name>
    <name type="synonym">Flavobacterium okeanokoites</name>
    <dbReference type="NCBI Taxonomy" id="244"/>
    <lineage>
        <taxon>Bacteria</taxon>
        <taxon>Bacillati</taxon>
        <taxon>Bacillota</taxon>
        <taxon>Bacilli</taxon>
        <taxon>Bacillales</taxon>
        <taxon>Caryophanaceae</taxon>
        <taxon>Planomicrobium</taxon>
    </lineage>
</organism>
<name>A0ABV7KRA2_PLAOK</name>
<evidence type="ECO:0000259" key="1">
    <source>
        <dbReference type="PROSITE" id="PS51186"/>
    </source>
</evidence>
<comment type="caution">
    <text evidence="2">The sequence shown here is derived from an EMBL/GenBank/DDBJ whole genome shotgun (WGS) entry which is preliminary data.</text>
</comment>
<evidence type="ECO:0000313" key="2">
    <source>
        <dbReference type="EMBL" id="MFC3212045.1"/>
    </source>
</evidence>
<dbReference type="PROSITE" id="PS51186">
    <property type="entry name" value="GNAT"/>
    <property type="match status" value="1"/>
</dbReference>
<dbReference type="RefSeq" id="WP_117312638.1">
    <property type="nucleotide sequence ID" value="NZ_JBHRUJ010000017.1"/>
</dbReference>
<dbReference type="CDD" id="cd04301">
    <property type="entry name" value="NAT_SF"/>
    <property type="match status" value="1"/>
</dbReference>